<feature type="binding site" evidence="16">
    <location>
        <position position="184"/>
    </location>
    <ligand>
        <name>substrate</name>
    </ligand>
</feature>
<dbReference type="HAMAP" id="MF_01274">
    <property type="entry name" value="Pantothen_kinase_3"/>
    <property type="match status" value="1"/>
</dbReference>
<dbReference type="Gene3D" id="3.30.420.40">
    <property type="match status" value="2"/>
</dbReference>
<comment type="similarity">
    <text evidence="14 16">Belongs to the type III pantothenate kinase family.</text>
</comment>
<name>A0ABP9WPL1_9GAMM</name>
<evidence type="ECO:0000256" key="14">
    <source>
        <dbReference type="ARBA" id="ARBA00038036"/>
    </source>
</evidence>
<dbReference type="InterPro" id="IPR043129">
    <property type="entry name" value="ATPase_NBD"/>
</dbReference>
<evidence type="ECO:0000256" key="15">
    <source>
        <dbReference type="ARBA" id="ARBA00040883"/>
    </source>
</evidence>
<evidence type="ECO:0000256" key="1">
    <source>
        <dbReference type="ARBA" id="ARBA00001206"/>
    </source>
</evidence>
<keyword evidence="13 16" id="KW-0173">Coenzyme A biosynthesis</keyword>
<dbReference type="NCBIfam" id="TIGR00671">
    <property type="entry name" value="baf"/>
    <property type="match status" value="1"/>
</dbReference>
<organism evidence="17 18">
    <name type="scientific">Microbulbifer aestuariivivens</name>
    <dbReference type="NCBI Taxonomy" id="1908308"/>
    <lineage>
        <taxon>Bacteria</taxon>
        <taxon>Pseudomonadati</taxon>
        <taxon>Pseudomonadota</taxon>
        <taxon>Gammaproteobacteria</taxon>
        <taxon>Cellvibrionales</taxon>
        <taxon>Microbulbiferaceae</taxon>
        <taxon>Microbulbifer</taxon>
    </lineage>
</organism>
<comment type="catalytic activity">
    <reaction evidence="1 16">
        <text>(R)-pantothenate + ATP = (R)-4'-phosphopantothenate + ADP + H(+)</text>
        <dbReference type="Rhea" id="RHEA:16373"/>
        <dbReference type="ChEBI" id="CHEBI:10986"/>
        <dbReference type="ChEBI" id="CHEBI:15378"/>
        <dbReference type="ChEBI" id="CHEBI:29032"/>
        <dbReference type="ChEBI" id="CHEBI:30616"/>
        <dbReference type="ChEBI" id="CHEBI:456216"/>
        <dbReference type="EC" id="2.7.1.33"/>
    </reaction>
</comment>
<feature type="binding site" evidence="16">
    <location>
        <begin position="105"/>
        <end position="108"/>
    </location>
    <ligand>
        <name>substrate</name>
    </ligand>
</feature>
<evidence type="ECO:0000313" key="18">
    <source>
        <dbReference type="Proteomes" id="UP001408594"/>
    </source>
</evidence>
<feature type="binding site" evidence="16">
    <location>
        <position position="98"/>
    </location>
    <ligand>
        <name>substrate</name>
    </ligand>
</feature>
<evidence type="ECO:0000256" key="2">
    <source>
        <dbReference type="ARBA" id="ARBA00001958"/>
    </source>
</evidence>
<dbReference type="RefSeq" id="WP_345550591.1">
    <property type="nucleotide sequence ID" value="NZ_BAABRT010000011.1"/>
</dbReference>
<evidence type="ECO:0000256" key="12">
    <source>
        <dbReference type="ARBA" id="ARBA00022958"/>
    </source>
</evidence>
<comment type="cofactor">
    <cofactor evidence="16">
        <name>NH4(+)</name>
        <dbReference type="ChEBI" id="CHEBI:28938"/>
    </cofactor>
    <cofactor evidence="16">
        <name>K(+)</name>
        <dbReference type="ChEBI" id="CHEBI:29103"/>
    </cofactor>
    <text evidence="16">A monovalent cation. Ammonium or potassium.</text>
</comment>
<evidence type="ECO:0000256" key="8">
    <source>
        <dbReference type="ARBA" id="ARBA00022679"/>
    </source>
</evidence>
<keyword evidence="11 16" id="KW-0067">ATP-binding</keyword>
<evidence type="ECO:0000256" key="7">
    <source>
        <dbReference type="ARBA" id="ARBA00022490"/>
    </source>
</evidence>
<evidence type="ECO:0000256" key="16">
    <source>
        <dbReference type="HAMAP-Rule" id="MF_01274"/>
    </source>
</evidence>
<accession>A0ABP9WPL1</accession>
<keyword evidence="7 16" id="KW-0963">Cytoplasm</keyword>
<dbReference type="Proteomes" id="UP001408594">
    <property type="component" value="Unassembled WGS sequence"/>
</dbReference>
<feature type="binding site" evidence="16">
    <location>
        <position position="130"/>
    </location>
    <ligand>
        <name>ATP</name>
        <dbReference type="ChEBI" id="CHEBI:30616"/>
    </ligand>
</feature>
<reference evidence="17 18" key="1">
    <citation type="submission" date="2024-02" db="EMBL/GenBank/DDBJ databases">
        <title>Microbulbifer aestuariivivens NBRC 112533.</title>
        <authorList>
            <person name="Ichikawa N."/>
            <person name="Katano-Makiyama Y."/>
            <person name="Hidaka K."/>
        </authorList>
    </citation>
    <scope>NUCLEOTIDE SEQUENCE [LARGE SCALE GENOMIC DNA]</scope>
    <source>
        <strain evidence="17 18">NBRC 112533</strain>
    </source>
</reference>
<gene>
    <name evidence="16 17" type="primary">coaX</name>
    <name evidence="17" type="ORF">Maes01_01704</name>
</gene>
<feature type="binding site" evidence="16">
    <location>
        <position position="127"/>
    </location>
    <ligand>
        <name>K(+)</name>
        <dbReference type="ChEBI" id="CHEBI:29103"/>
    </ligand>
</feature>
<keyword evidence="12 16" id="KW-0630">Potassium</keyword>
<dbReference type="PANTHER" id="PTHR34265:SF1">
    <property type="entry name" value="TYPE III PANTOTHENATE KINASE"/>
    <property type="match status" value="1"/>
</dbReference>
<sequence length="250" mass="25971">MILELDLGNTRSKWRLLSPAGATPVGIPGHAGVVETQSLRVGAVPAMWRELPVTRVRAANVAGSEAATGLCAIAEELGWGSVEFARVESQCAGVTCGYRDVSRLGVDRWLAVIAAHQHFQRPCLVADCGSAVTLDLLGAGGQHLGGYIVPGLGLMRRALFRDTDAVKVPDTLEAGMSLDAGCDTTAAVNRGLVLMVLGAIDEAMGRLAVKAPAPLLVLTGGDGALLASLTRHRAELRPDLVLDGLALSNP</sequence>
<comment type="subunit">
    <text evidence="5 16">Homodimer.</text>
</comment>
<dbReference type="Pfam" id="PF03309">
    <property type="entry name" value="Pan_kinase"/>
    <property type="match status" value="1"/>
</dbReference>
<keyword evidence="18" id="KW-1185">Reference proteome</keyword>
<evidence type="ECO:0000256" key="5">
    <source>
        <dbReference type="ARBA" id="ARBA00011738"/>
    </source>
</evidence>
<dbReference type="EMBL" id="BAABRT010000011">
    <property type="protein sequence ID" value="GAA5525139.1"/>
    <property type="molecule type" value="Genomic_DNA"/>
</dbReference>
<comment type="cofactor">
    <cofactor evidence="2">
        <name>K(+)</name>
        <dbReference type="ChEBI" id="CHEBI:29103"/>
    </cofactor>
</comment>
<comment type="caution">
    <text evidence="17">The sequence shown here is derived from an EMBL/GenBank/DDBJ whole genome shotgun (WGS) entry which is preliminary data.</text>
</comment>
<evidence type="ECO:0000256" key="6">
    <source>
        <dbReference type="ARBA" id="ARBA00012102"/>
    </source>
</evidence>
<evidence type="ECO:0000256" key="13">
    <source>
        <dbReference type="ARBA" id="ARBA00022993"/>
    </source>
</evidence>
<keyword evidence="10 16" id="KW-0418">Kinase</keyword>
<evidence type="ECO:0000313" key="17">
    <source>
        <dbReference type="EMBL" id="GAA5525139.1"/>
    </source>
</evidence>
<keyword evidence="8 16" id="KW-0808">Transferase</keyword>
<evidence type="ECO:0000256" key="3">
    <source>
        <dbReference type="ARBA" id="ARBA00004496"/>
    </source>
</evidence>
<feature type="active site" description="Proton acceptor" evidence="16">
    <location>
        <position position="107"/>
    </location>
</feature>
<proteinExistence type="inferred from homology"/>
<evidence type="ECO:0000256" key="9">
    <source>
        <dbReference type="ARBA" id="ARBA00022741"/>
    </source>
</evidence>
<evidence type="ECO:0000256" key="11">
    <source>
        <dbReference type="ARBA" id="ARBA00022840"/>
    </source>
</evidence>
<evidence type="ECO:0000256" key="4">
    <source>
        <dbReference type="ARBA" id="ARBA00005225"/>
    </source>
</evidence>
<dbReference type="PANTHER" id="PTHR34265">
    <property type="entry name" value="TYPE III PANTOTHENATE KINASE"/>
    <property type="match status" value="1"/>
</dbReference>
<dbReference type="GO" id="GO:0016301">
    <property type="term" value="F:kinase activity"/>
    <property type="evidence" value="ECO:0007669"/>
    <property type="project" value="UniProtKB-KW"/>
</dbReference>
<dbReference type="InterPro" id="IPR004619">
    <property type="entry name" value="Type_III_PanK"/>
</dbReference>
<comment type="function">
    <text evidence="16">Catalyzes the phosphorylation of pantothenate (Pan), the first step in CoA biosynthesis.</text>
</comment>
<protein>
    <recommendedName>
        <fullName evidence="15 16">Type III pantothenate kinase</fullName>
        <ecNumber evidence="6 16">2.7.1.33</ecNumber>
    </recommendedName>
    <alternativeName>
        <fullName evidence="16">PanK-III</fullName>
    </alternativeName>
    <alternativeName>
        <fullName evidence="16">Pantothenic acid kinase</fullName>
    </alternativeName>
</protein>
<keyword evidence="16" id="KW-0479">Metal-binding</keyword>
<dbReference type="EC" id="2.7.1.33" evidence="6 16"/>
<feature type="binding site" evidence="16">
    <location>
        <begin position="6"/>
        <end position="13"/>
    </location>
    <ligand>
        <name>ATP</name>
        <dbReference type="ChEBI" id="CHEBI:30616"/>
    </ligand>
</feature>
<comment type="subcellular location">
    <subcellularLocation>
        <location evidence="3 16">Cytoplasm</location>
    </subcellularLocation>
</comment>
<dbReference type="SUPFAM" id="SSF53067">
    <property type="entry name" value="Actin-like ATPase domain"/>
    <property type="match status" value="2"/>
</dbReference>
<comment type="pathway">
    <text evidence="4 16">Cofactor biosynthesis; coenzyme A biosynthesis; CoA from (R)-pantothenate: step 1/5.</text>
</comment>
<keyword evidence="9 16" id="KW-0547">Nucleotide-binding</keyword>
<evidence type="ECO:0000256" key="10">
    <source>
        <dbReference type="ARBA" id="ARBA00022777"/>
    </source>
</evidence>
<dbReference type="CDD" id="cd24015">
    <property type="entry name" value="ASKHA_NBD_PanK-III"/>
    <property type="match status" value="1"/>
</dbReference>